<name>A0A078A2L1_STYLE</name>
<dbReference type="GO" id="GO:0019825">
    <property type="term" value="F:oxygen binding"/>
    <property type="evidence" value="ECO:0007669"/>
    <property type="project" value="InterPro"/>
</dbReference>
<dbReference type="EMBL" id="CCKQ01005285">
    <property type="protein sequence ID" value="CDW76451.1"/>
    <property type="molecule type" value="Genomic_DNA"/>
</dbReference>
<dbReference type="InParanoid" id="A0A078A2L1"/>
<dbReference type="Proteomes" id="UP000039865">
    <property type="component" value="Unassembled WGS sequence"/>
</dbReference>
<evidence type="ECO:0000256" key="3">
    <source>
        <dbReference type="ARBA" id="ARBA00022617"/>
    </source>
</evidence>
<dbReference type="GO" id="GO:0005344">
    <property type="term" value="F:oxygen carrier activity"/>
    <property type="evidence" value="ECO:0007669"/>
    <property type="project" value="UniProtKB-UniRule"/>
</dbReference>
<dbReference type="OMA" id="SGKDMRA"/>
<dbReference type="CDD" id="cd00454">
    <property type="entry name" value="TrHb1_N"/>
    <property type="match status" value="1"/>
</dbReference>
<feature type="binding site" description="proximal binding residue" evidence="7">
    <location>
        <position position="84"/>
    </location>
    <ligand>
        <name>heme</name>
        <dbReference type="ChEBI" id="CHEBI:30413"/>
    </ligand>
    <ligandPart>
        <name>Fe</name>
        <dbReference type="ChEBI" id="CHEBI:18248"/>
    </ligandPart>
</feature>
<dbReference type="OrthoDB" id="2155372at2759"/>
<comment type="cofactor">
    <cofactor evidence="7">
        <name>heme</name>
        <dbReference type="ChEBI" id="CHEBI:30413"/>
    </cofactor>
    <text evidence="7">Binds 1 heme group per subunit.</text>
</comment>
<dbReference type="Gene3D" id="1.10.490.10">
    <property type="entry name" value="Globins"/>
    <property type="match status" value="1"/>
</dbReference>
<evidence type="ECO:0000256" key="6">
    <source>
        <dbReference type="PIRNR" id="PIRNR002030"/>
    </source>
</evidence>
<evidence type="ECO:0000256" key="2">
    <source>
        <dbReference type="ARBA" id="ARBA00022448"/>
    </source>
</evidence>
<proteinExistence type="inferred from homology"/>
<dbReference type="InterPro" id="IPR012292">
    <property type="entry name" value="Globin/Proto"/>
</dbReference>
<dbReference type="InterPro" id="IPR016339">
    <property type="entry name" value="Hemoglobin_trunc_I"/>
</dbReference>
<dbReference type="GO" id="GO:0046872">
    <property type="term" value="F:metal ion binding"/>
    <property type="evidence" value="ECO:0007669"/>
    <property type="project" value="UniProtKB-UniRule"/>
</dbReference>
<protein>
    <recommendedName>
        <fullName evidence="6">Group 1 truncated hemoglobin</fullName>
    </recommendedName>
</protein>
<evidence type="ECO:0000256" key="4">
    <source>
        <dbReference type="ARBA" id="ARBA00022723"/>
    </source>
</evidence>
<keyword evidence="5 6" id="KW-0408">Iron</keyword>
<evidence type="ECO:0000313" key="9">
    <source>
        <dbReference type="Proteomes" id="UP000039865"/>
    </source>
</evidence>
<keyword evidence="3 6" id="KW-0349">Heme</keyword>
<keyword evidence="9" id="KW-1185">Reference proteome</keyword>
<dbReference type="PIRSF" id="PIRSF002030">
    <property type="entry name" value="Globin_Protozoa/Cyanobacteria"/>
    <property type="match status" value="1"/>
</dbReference>
<reference evidence="8 9" key="1">
    <citation type="submission" date="2014-06" db="EMBL/GenBank/DDBJ databases">
        <authorList>
            <person name="Swart Estienne"/>
        </authorList>
    </citation>
    <scope>NUCLEOTIDE SEQUENCE [LARGE SCALE GENOMIC DNA]</scope>
    <source>
        <strain evidence="8 9">130c</strain>
    </source>
</reference>
<keyword evidence="2 6" id="KW-0813">Transport</keyword>
<evidence type="ECO:0000256" key="1">
    <source>
        <dbReference type="ARBA" id="ARBA00009660"/>
    </source>
</evidence>
<evidence type="ECO:0000256" key="5">
    <source>
        <dbReference type="ARBA" id="ARBA00023004"/>
    </source>
</evidence>
<gene>
    <name evidence="8" type="primary">Contig11588.g12405</name>
    <name evidence="8" type="ORF">STYLEM_5452</name>
</gene>
<organism evidence="8 9">
    <name type="scientific">Stylonychia lemnae</name>
    <name type="common">Ciliate</name>
    <dbReference type="NCBI Taxonomy" id="5949"/>
    <lineage>
        <taxon>Eukaryota</taxon>
        <taxon>Sar</taxon>
        <taxon>Alveolata</taxon>
        <taxon>Ciliophora</taxon>
        <taxon>Intramacronucleata</taxon>
        <taxon>Spirotrichea</taxon>
        <taxon>Stichotrichia</taxon>
        <taxon>Sporadotrichida</taxon>
        <taxon>Oxytrichidae</taxon>
        <taxon>Stylonychinae</taxon>
        <taxon>Stylonychia</taxon>
    </lineage>
</organism>
<dbReference type="InterPro" id="IPR001486">
    <property type="entry name" value="Hemoglobin_trunc"/>
</dbReference>
<accession>A0A078A2L1</accession>
<dbReference type="SUPFAM" id="SSF46458">
    <property type="entry name" value="Globin-like"/>
    <property type="match status" value="1"/>
</dbReference>
<keyword evidence="4 6" id="KW-0479">Metal-binding</keyword>
<dbReference type="AlphaFoldDB" id="A0A078A2L1"/>
<dbReference type="GO" id="GO:0020037">
    <property type="term" value="F:heme binding"/>
    <property type="evidence" value="ECO:0007669"/>
    <property type="project" value="InterPro"/>
</dbReference>
<dbReference type="InterPro" id="IPR009050">
    <property type="entry name" value="Globin-like_sf"/>
</dbReference>
<keyword evidence="6" id="KW-0561">Oxygen transport</keyword>
<dbReference type="Pfam" id="PF01152">
    <property type="entry name" value="Bac_globin"/>
    <property type="match status" value="1"/>
</dbReference>
<sequence length="133" mass="15318">MQKIYLDKKTSLHEVSSLFERLGGQEGVTNIVEGMYAKIFNDPDVADFFRKSDKGHQVKKMAAFFIYTTGGQEDWDGKSMKETHQGRGIGSRQFERVIDHIRSTMHELGHLDELIDELVNRLDLLKPAYLEED</sequence>
<comment type="similarity">
    <text evidence="1 6">Belongs to the truncated hemoglobin family. Group I subfamily.</text>
</comment>
<evidence type="ECO:0000313" key="8">
    <source>
        <dbReference type="EMBL" id="CDW76451.1"/>
    </source>
</evidence>
<evidence type="ECO:0000256" key="7">
    <source>
        <dbReference type="PIRSR" id="PIRSR002030-1"/>
    </source>
</evidence>